<dbReference type="EMBL" id="JACRAF010000025">
    <property type="protein sequence ID" value="MBI4921864.1"/>
    <property type="molecule type" value="Genomic_DNA"/>
</dbReference>
<feature type="compositionally biased region" description="Low complexity" evidence="2">
    <location>
        <begin position="323"/>
        <end position="341"/>
    </location>
</feature>
<dbReference type="PANTHER" id="PTHR42987:SF4">
    <property type="entry name" value="PROTEASE SOHB-RELATED"/>
    <property type="match status" value="1"/>
</dbReference>
<dbReference type="PANTHER" id="PTHR42987">
    <property type="entry name" value="PEPTIDASE S49"/>
    <property type="match status" value="1"/>
</dbReference>
<evidence type="ECO:0000259" key="3">
    <source>
        <dbReference type="Pfam" id="PF01343"/>
    </source>
</evidence>
<evidence type="ECO:0000256" key="2">
    <source>
        <dbReference type="SAM" id="MobiDB-lite"/>
    </source>
</evidence>
<dbReference type="GO" id="GO:0006508">
    <property type="term" value="P:proteolysis"/>
    <property type="evidence" value="ECO:0007669"/>
    <property type="project" value="InterPro"/>
</dbReference>
<feature type="region of interest" description="Disordered" evidence="2">
    <location>
        <begin position="318"/>
        <end position="349"/>
    </location>
</feature>
<dbReference type="Pfam" id="PF01343">
    <property type="entry name" value="Peptidase_S49"/>
    <property type="match status" value="1"/>
</dbReference>
<dbReference type="Gene3D" id="3.90.226.10">
    <property type="entry name" value="2-enoyl-CoA Hydratase, Chain A, domain 1"/>
    <property type="match status" value="1"/>
</dbReference>
<dbReference type="AlphaFoldDB" id="A0A933L082"/>
<dbReference type="InterPro" id="IPR002142">
    <property type="entry name" value="Peptidase_S49"/>
</dbReference>
<accession>A0A933L082</accession>
<dbReference type="Gene3D" id="6.20.330.10">
    <property type="match status" value="1"/>
</dbReference>
<feature type="region of interest" description="Disordered" evidence="2">
    <location>
        <begin position="472"/>
        <end position="515"/>
    </location>
</feature>
<dbReference type="SUPFAM" id="SSF52096">
    <property type="entry name" value="ClpP/crotonase"/>
    <property type="match status" value="1"/>
</dbReference>
<comment type="similarity">
    <text evidence="1">Belongs to the peptidase S49 family.</text>
</comment>
<proteinExistence type="inferred from homology"/>
<dbReference type="InterPro" id="IPR029045">
    <property type="entry name" value="ClpP/crotonase-like_dom_sf"/>
</dbReference>
<name>A0A933L082_9HYPH</name>
<protein>
    <submittedName>
        <fullName evidence="4">S49 family peptidase</fullName>
    </submittedName>
</protein>
<sequence length="515" mass="53899">MPRNLDLALRTPGQVLLLERGHAQALVDRGLEEHPPRQSRSLLSRAIGAVARLGRPVAMEDDEGPAIDRSKLAMPEIIWAGTVEYGDGYAIVEGIAIVDVEGVLTPDGYIDWWSWCWVGGYAQIGAAIRAARADDRVHAVFMRVDSPGGYVDGCFDLAEEIAADNGKAGGKPVWVYARMSCSAAYALSASADRIVAAAEADVGSIGVLILHVDVSGLYAEHGIKIEAIESLPRKTDGAEWKPLSEDARAHLKGAVDQIARRFAGVVTAGRDLSADDIAALQARWFLAQHDDPAQSGLALKLVDEIASERAAFAALQSSLSNQTETGAPAATGEDAATAARAGGKKETDMSLKEQIEALRTKAAKGDKAAIAELKAMGVPVKADTSTTEEDDPEVDEEQAATEEEPAEEEDGEDETEPKPAATGTKAGFALLKAPEAKGRTALANELAAKVASKKLTYGEAKKMLAAAPKGSRLGDAMAGRDHNPGADGADAGKPAAGLGTAVDRMLARTGRKATA</sequence>
<organism evidence="4 5">
    <name type="scientific">Devosia nanyangense</name>
    <dbReference type="NCBI Taxonomy" id="1228055"/>
    <lineage>
        <taxon>Bacteria</taxon>
        <taxon>Pseudomonadati</taxon>
        <taxon>Pseudomonadota</taxon>
        <taxon>Alphaproteobacteria</taxon>
        <taxon>Hyphomicrobiales</taxon>
        <taxon>Devosiaceae</taxon>
        <taxon>Devosia</taxon>
    </lineage>
</organism>
<reference evidence="4" key="1">
    <citation type="submission" date="2020-07" db="EMBL/GenBank/DDBJ databases">
        <title>Huge and variable diversity of episymbiotic CPR bacteria and DPANN archaea in groundwater ecosystems.</title>
        <authorList>
            <person name="He C.Y."/>
            <person name="Keren R."/>
            <person name="Whittaker M."/>
            <person name="Farag I.F."/>
            <person name="Doudna J."/>
            <person name="Cate J.H.D."/>
            <person name="Banfield J.F."/>
        </authorList>
    </citation>
    <scope>NUCLEOTIDE SEQUENCE</scope>
    <source>
        <strain evidence="4">NC_groundwater_1586_Pr3_B-0.1um_66_15</strain>
    </source>
</reference>
<evidence type="ECO:0000313" key="5">
    <source>
        <dbReference type="Proteomes" id="UP000782610"/>
    </source>
</evidence>
<comment type="caution">
    <text evidence="4">The sequence shown here is derived from an EMBL/GenBank/DDBJ whole genome shotgun (WGS) entry which is preliminary data.</text>
</comment>
<gene>
    <name evidence="4" type="ORF">HY834_08950</name>
</gene>
<feature type="compositionally biased region" description="Acidic residues" evidence="2">
    <location>
        <begin position="386"/>
        <end position="415"/>
    </location>
</feature>
<feature type="region of interest" description="Disordered" evidence="2">
    <location>
        <begin position="379"/>
        <end position="422"/>
    </location>
</feature>
<dbReference type="Proteomes" id="UP000782610">
    <property type="component" value="Unassembled WGS sequence"/>
</dbReference>
<feature type="compositionally biased region" description="Low complexity" evidence="2">
    <location>
        <begin position="485"/>
        <end position="499"/>
    </location>
</feature>
<evidence type="ECO:0000313" key="4">
    <source>
        <dbReference type="EMBL" id="MBI4921864.1"/>
    </source>
</evidence>
<feature type="domain" description="Peptidase S49" evidence="3">
    <location>
        <begin position="168"/>
        <end position="317"/>
    </location>
</feature>
<dbReference type="GO" id="GO:0008233">
    <property type="term" value="F:peptidase activity"/>
    <property type="evidence" value="ECO:0007669"/>
    <property type="project" value="InterPro"/>
</dbReference>
<evidence type="ECO:0000256" key="1">
    <source>
        <dbReference type="ARBA" id="ARBA00008683"/>
    </source>
</evidence>